<accession>A0AAV1XRM0</accession>
<evidence type="ECO:0000313" key="2">
    <source>
        <dbReference type="Proteomes" id="UP001497480"/>
    </source>
</evidence>
<dbReference type="Proteomes" id="UP001497480">
    <property type="component" value="Unassembled WGS sequence"/>
</dbReference>
<dbReference type="AlphaFoldDB" id="A0AAV1XRM0"/>
<evidence type="ECO:0000313" key="1">
    <source>
        <dbReference type="EMBL" id="CAL0324380.1"/>
    </source>
</evidence>
<protein>
    <submittedName>
        <fullName evidence="1">Uncharacterized protein</fullName>
    </submittedName>
</protein>
<keyword evidence="2" id="KW-1185">Reference proteome</keyword>
<proteinExistence type="predicted"/>
<reference evidence="1 2" key="1">
    <citation type="submission" date="2024-03" db="EMBL/GenBank/DDBJ databases">
        <authorList>
            <person name="Martinez-Hernandez J."/>
        </authorList>
    </citation>
    <scope>NUCLEOTIDE SEQUENCE [LARGE SCALE GENOMIC DNA]</scope>
</reference>
<organism evidence="1 2">
    <name type="scientific">Lupinus luteus</name>
    <name type="common">European yellow lupine</name>
    <dbReference type="NCBI Taxonomy" id="3873"/>
    <lineage>
        <taxon>Eukaryota</taxon>
        <taxon>Viridiplantae</taxon>
        <taxon>Streptophyta</taxon>
        <taxon>Embryophyta</taxon>
        <taxon>Tracheophyta</taxon>
        <taxon>Spermatophyta</taxon>
        <taxon>Magnoliopsida</taxon>
        <taxon>eudicotyledons</taxon>
        <taxon>Gunneridae</taxon>
        <taxon>Pentapetalae</taxon>
        <taxon>rosids</taxon>
        <taxon>fabids</taxon>
        <taxon>Fabales</taxon>
        <taxon>Fabaceae</taxon>
        <taxon>Papilionoideae</taxon>
        <taxon>50 kb inversion clade</taxon>
        <taxon>genistoids sensu lato</taxon>
        <taxon>core genistoids</taxon>
        <taxon>Genisteae</taxon>
        <taxon>Lupinus</taxon>
    </lineage>
</organism>
<comment type="caution">
    <text evidence="1">The sequence shown here is derived from an EMBL/GenBank/DDBJ whole genome shotgun (WGS) entry which is preliminary data.</text>
</comment>
<name>A0AAV1XRM0_LUPLU</name>
<gene>
    <name evidence="1" type="ORF">LLUT_LOCUS25440</name>
</gene>
<sequence>MLLGKIVAPSMEQWGSHKNDLITISNAKSLTIDGGGHIEGKGKTWVDQVM</sequence>
<dbReference type="EMBL" id="CAXHTB010000018">
    <property type="protein sequence ID" value="CAL0324380.1"/>
    <property type="molecule type" value="Genomic_DNA"/>
</dbReference>